<evidence type="ECO:0000313" key="7">
    <source>
        <dbReference type="Proteomes" id="UP000562124"/>
    </source>
</evidence>
<evidence type="ECO:0000256" key="2">
    <source>
        <dbReference type="ARBA" id="ARBA00012028"/>
    </source>
</evidence>
<name>A0A7Y0LY41_CELFI</name>
<evidence type="ECO:0000256" key="3">
    <source>
        <dbReference type="ARBA" id="ARBA00023152"/>
    </source>
</evidence>
<dbReference type="Gene3D" id="3.40.50.1240">
    <property type="entry name" value="Phosphoglycerate mutase-like"/>
    <property type="match status" value="1"/>
</dbReference>
<dbReference type="InterPro" id="IPR001345">
    <property type="entry name" value="PG/BPGM_mutase_AS"/>
</dbReference>
<comment type="caution">
    <text evidence="6">The sequence shown here is derived from an EMBL/GenBank/DDBJ whole genome shotgun (WGS) entry which is preliminary data.</text>
</comment>
<keyword evidence="4" id="KW-0413">Isomerase</keyword>
<evidence type="ECO:0000256" key="1">
    <source>
        <dbReference type="ARBA" id="ARBA00006717"/>
    </source>
</evidence>
<evidence type="ECO:0000256" key="4">
    <source>
        <dbReference type="ARBA" id="ARBA00023235"/>
    </source>
</evidence>
<dbReference type="Proteomes" id="UP000562124">
    <property type="component" value="Unassembled WGS sequence"/>
</dbReference>
<evidence type="ECO:0000313" key="6">
    <source>
        <dbReference type="EMBL" id="NMR20382.1"/>
    </source>
</evidence>
<dbReference type="GO" id="GO:0006096">
    <property type="term" value="P:glycolytic process"/>
    <property type="evidence" value="ECO:0007669"/>
    <property type="project" value="UniProtKB-KW"/>
</dbReference>
<evidence type="ECO:0000256" key="5">
    <source>
        <dbReference type="PIRSR" id="PIRSR613078-2"/>
    </source>
</evidence>
<dbReference type="InterPro" id="IPR029033">
    <property type="entry name" value="His_PPase_superfam"/>
</dbReference>
<gene>
    <name evidence="6" type="ORF">HIR71_09160</name>
</gene>
<keyword evidence="7" id="KW-1185">Reference proteome</keyword>
<dbReference type="InterPro" id="IPR005952">
    <property type="entry name" value="Phosphogly_mut1"/>
</dbReference>
<dbReference type="Pfam" id="PF00300">
    <property type="entry name" value="His_Phos_1"/>
    <property type="match status" value="1"/>
</dbReference>
<dbReference type="SUPFAM" id="SSF53254">
    <property type="entry name" value="Phosphoglycerate mutase-like"/>
    <property type="match status" value="1"/>
</dbReference>
<dbReference type="AlphaFoldDB" id="A0A7Y0LY41"/>
<dbReference type="EC" id="5.4.2.11" evidence="2"/>
<proteinExistence type="inferred from homology"/>
<feature type="binding site" evidence="5">
    <location>
        <begin position="10"/>
        <end position="17"/>
    </location>
    <ligand>
        <name>substrate</name>
    </ligand>
</feature>
<organism evidence="6 7">
    <name type="scientific">Cellulomonas fimi</name>
    <dbReference type="NCBI Taxonomy" id="1708"/>
    <lineage>
        <taxon>Bacteria</taxon>
        <taxon>Bacillati</taxon>
        <taxon>Actinomycetota</taxon>
        <taxon>Actinomycetes</taxon>
        <taxon>Micrococcales</taxon>
        <taxon>Cellulomonadaceae</taxon>
        <taxon>Cellulomonas</taxon>
    </lineage>
</organism>
<accession>A0A7Y0LY41</accession>
<keyword evidence="3" id="KW-0324">Glycolysis</keyword>
<feature type="binding site" evidence="5">
    <location>
        <position position="76"/>
    </location>
    <ligand>
        <name>substrate</name>
    </ligand>
</feature>
<dbReference type="CDD" id="cd07067">
    <property type="entry name" value="HP_PGM_like"/>
    <property type="match status" value="1"/>
</dbReference>
<protein>
    <recommendedName>
        <fullName evidence="2">phosphoglycerate mutase (2,3-diphosphoglycerate-dependent)</fullName>
        <ecNumber evidence="2">5.4.2.11</ecNumber>
    </recommendedName>
</protein>
<dbReference type="GO" id="GO:0004619">
    <property type="term" value="F:phosphoglycerate mutase activity"/>
    <property type="evidence" value="ECO:0007669"/>
    <property type="project" value="UniProtKB-EC"/>
</dbReference>
<sequence length="246" mass="27125">MGATELVLVRHGESLGNVAAAAAEAAAAEVIDVGFRDADVPLSELGAAQAEALGSWLRDLPDDEAPQSVWSSPYVRAHQTALLAIEASGLPLPIRFDERLRDRELGVLDLLTTAGVEARLPEEAARRRWLGKFYHRPPGGESWADMALRLRSLLQDLDRLEHGRRVLVVCHDAVIMVLRYVCEELTEDAVLEIQRTSTVRNASVTRLLRPTGEGRWTVDAFNLDEHLDEQRVPATEQPRSDDVLGG</sequence>
<dbReference type="SMART" id="SM00855">
    <property type="entry name" value="PGAM"/>
    <property type="match status" value="1"/>
</dbReference>
<dbReference type="PANTHER" id="PTHR11931">
    <property type="entry name" value="PHOSPHOGLYCERATE MUTASE"/>
    <property type="match status" value="1"/>
</dbReference>
<dbReference type="PROSITE" id="PS00175">
    <property type="entry name" value="PG_MUTASE"/>
    <property type="match status" value="1"/>
</dbReference>
<dbReference type="RefSeq" id="WP_169324752.1">
    <property type="nucleotide sequence ID" value="NZ_JABCJJ010000011.1"/>
</dbReference>
<dbReference type="InterPro" id="IPR013078">
    <property type="entry name" value="His_Pase_superF_clade-1"/>
</dbReference>
<comment type="similarity">
    <text evidence="1">Belongs to the phosphoglycerate mutase family. BPG-dependent PGAM subfamily.</text>
</comment>
<dbReference type="EMBL" id="JABCJJ010000011">
    <property type="protein sequence ID" value="NMR20382.1"/>
    <property type="molecule type" value="Genomic_DNA"/>
</dbReference>
<reference evidence="6 7" key="1">
    <citation type="submission" date="2020-04" db="EMBL/GenBank/DDBJ databases">
        <title>Sequencing and Assembly of C. fimi.</title>
        <authorList>
            <person name="Ramsey A.R."/>
        </authorList>
    </citation>
    <scope>NUCLEOTIDE SEQUENCE [LARGE SCALE GENOMIC DNA]</scope>
    <source>
        <strain evidence="6 7">SB</strain>
    </source>
</reference>